<sequence>MLTASGVSVSFQCTLCQKTSTELSEFLEHLQSKHYKPPTPEEKEFSSECYKEEEEAKEIMFVEEQNFDQYENSSSSLECVSESAEREMINDHDSSVLFPDQSKTESDKLRVHICPHCHKVFKRTWDLKQHLHIHDGLKPYKCEHCPASFAWKSGLRVHEKRHKGEKPFIWRKRGEHNCPHCCKIFKKAWDLKEHLHIHDGLKPYKCEHCPASFACKSNLRAHQKRHDGERPFVCHFCSNTFISTKQRRLHERSHTGERPFVCEFCGKSFSSSSGLRSHRSSQHLKERNFICGKCDKRFNRRSQLRLHQANMHTEKPRTHICTICKAAFKDIYVLKCHITIHKEKTYNGRSVQKFGFSADSIVKVAGLDDVVVTAIVDKLVDVVKDVAKVNASAVGTGLTLKPSTLGTIISLFKVFGKPKLNFWVGLETESMLASAAFLVIV</sequence>
<dbReference type="SMART" id="SM00355">
    <property type="entry name" value="ZnF_C2H2"/>
    <property type="match status" value="9"/>
</dbReference>
<evidence type="ECO:0000256" key="5">
    <source>
        <dbReference type="ARBA" id="ARBA00022771"/>
    </source>
</evidence>
<dbReference type="InterPro" id="IPR036236">
    <property type="entry name" value="Znf_C2H2_sf"/>
</dbReference>
<keyword evidence="7" id="KW-0805">Transcription regulation</keyword>
<feature type="domain" description="C2H2-type" evidence="12">
    <location>
        <begin position="232"/>
        <end position="259"/>
    </location>
</feature>
<dbReference type="FunFam" id="3.30.160.60:FF:000417">
    <property type="entry name" value="Zinc finger protein"/>
    <property type="match status" value="1"/>
</dbReference>
<evidence type="ECO:0000259" key="12">
    <source>
        <dbReference type="PROSITE" id="PS50157"/>
    </source>
</evidence>
<dbReference type="GO" id="GO:0008270">
    <property type="term" value="F:zinc ion binding"/>
    <property type="evidence" value="ECO:0007669"/>
    <property type="project" value="UniProtKB-KW"/>
</dbReference>
<evidence type="ECO:0000256" key="10">
    <source>
        <dbReference type="ARBA" id="ARBA00023242"/>
    </source>
</evidence>
<feature type="domain" description="C2H2-type" evidence="12">
    <location>
        <begin position="289"/>
        <end position="317"/>
    </location>
</feature>
<dbReference type="Proteomes" id="UP000091820">
    <property type="component" value="Unassembled WGS sequence"/>
</dbReference>
<dbReference type="Gene3D" id="3.30.160.60">
    <property type="entry name" value="Classic Zinc Finger"/>
    <property type="match status" value="7"/>
</dbReference>
<dbReference type="GO" id="GO:0005634">
    <property type="term" value="C:nucleus"/>
    <property type="evidence" value="ECO:0007669"/>
    <property type="project" value="UniProtKB-SubCell"/>
</dbReference>
<feature type="domain" description="C2H2-type" evidence="12">
    <location>
        <begin position="204"/>
        <end position="231"/>
    </location>
</feature>
<evidence type="ECO:0000256" key="1">
    <source>
        <dbReference type="ARBA" id="ARBA00004123"/>
    </source>
</evidence>
<reference evidence="13" key="2">
    <citation type="submission" date="2020-05" db="UniProtKB">
        <authorList>
            <consortium name="EnsemblMetazoa"/>
        </authorList>
    </citation>
    <scope>IDENTIFICATION</scope>
    <source>
        <strain evidence="13">IAEA</strain>
    </source>
</reference>
<evidence type="ECO:0000256" key="2">
    <source>
        <dbReference type="ARBA" id="ARBA00006991"/>
    </source>
</evidence>
<keyword evidence="5 11" id="KW-0863">Zinc-finger</keyword>
<protein>
    <recommendedName>
        <fullName evidence="12">C2H2-type domain-containing protein</fullName>
    </recommendedName>
</protein>
<feature type="domain" description="C2H2-type" evidence="12">
    <location>
        <begin position="260"/>
        <end position="288"/>
    </location>
</feature>
<dbReference type="PANTHER" id="PTHR23226:SF377">
    <property type="entry name" value="ZINC FINGER AND SCAN DOMAIN-CONTAINING PROTEIN 20"/>
    <property type="match status" value="1"/>
</dbReference>
<dbReference type="VEuPathDB" id="VectorBase:GBRI038379"/>
<keyword evidence="6" id="KW-0862">Zinc</keyword>
<dbReference type="InterPro" id="IPR013087">
    <property type="entry name" value="Znf_C2H2_type"/>
</dbReference>
<dbReference type="AlphaFoldDB" id="A0A1A9WZF7"/>
<keyword evidence="8" id="KW-0238">DNA-binding</keyword>
<evidence type="ECO:0000256" key="4">
    <source>
        <dbReference type="ARBA" id="ARBA00022737"/>
    </source>
</evidence>
<comment type="similarity">
    <text evidence="2">Belongs to the krueppel C2H2-type zinc-finger protein family.</text>
</comment>
<evidence type="ECO:0000256" key="8">
    <source>
        <dbReference type="ARBA" id="ARBA00023125"/>
    </source>
</evidence>
<keyword evidence="14" id="KW-1185">Reference proteome</keyword>
<keyword evidence="9" id="KW-0804">Transcription</keyword>
<evidence type="ECO:0000256" key="6">
    <source>
        <dbReference type="ARBA" id="ARBA00022833"/>
    </source>
</evidence>
<dbReference type="SUPFAM" id="SSF57667">
    <property type="entry name" value="beta-beta-alpha zinc fingers"/>
    <property type="match status" value="5"/>
</dbReference>
<dbReference type="EnsemblMetazoa" id="GBRI038379-RA">
    <property type="protein sequence ID" value="GBRI038379-PA"/>
    <property type="gene ID" value="GBRI038379"/>
</dbReference>
<organism evidence="13 14">
    <name type="scientific">Glossina brevipalpis</name>
    <dbReference type="NCBI Taxonomy" id="37001"/>
    <lineage>
        <taxon>Eukaryota</taxon>
        <taxon>Metazoa</taxon>
        <taxon>Ecdysozoa</taxon>
        <taxon>Arthropoda</taxon>
        <taxon>Hexapoda</taxon>
        <taxon>Insecta</taxon>
        <taxon>Pterygota</taxon>
        <taxon>Neoptera</taxon>
        <taxon>Endopterygota</taxon>
        <taxon>Diptera</taxon>
        <taxon>Brachycera</taxon>
        <taxon>Muscomorpha</taxon>
        <taxon>Hippoboscoidea</taxon>
        <taxon>Glossinidae</taxon>
        <taxon>Glossina</taxon>
    </lineage>
</organism>
<dbReference type="FunFam" id="3.30.160.60:FF:001156">
    <property type="entry name" value="Zinc finger protein 407"/>
    <property type="match status" value="1"/>
</dbReference>
<name>A0A1A9WZF7_9MUSC</name>
<keyword evidence="3" id="KW-0479">Metal-binding</keyword>
<reference evidence="14" key="1">
    <citation type="submission" date="2014-03" db="EMBL/GenBank/DDBJ databases">
        <authorList>
            <person name="Aksoy S."/>
            <person name="Warren W."/>
            <person name="Wilson R.K."/>
        </authorList>
    </citation>
    <scope>NUCLEOTIDE SEQUENCE [LARGE SCALE GENOMIC DNA]</scope>
    <source>
        <strain evidence="14">IAEA</strain>
    </source>
</reference>
<dbReference type="Pfam" id="PF13894">
    <property type="entry name" value="zf-C2H2_4"/>
    <property type="match status" value="1"/>
</dbReference>
<dbReference type="FunFam" id="3.30.160.60:FF:000358">
    <property type="entry name" value="zinc finger protein 24"/>
    <property type="match status" value="1"/>
</dbReference>
<dbReference type="PROSITE" id="PS00028">
    <property type="entry name" value="ZINC_FINGER_C2H2_1"/>
    <property type="match status" value="8"/>
</dbReference>
<dbReference type="Pfam" id="PF00096">
    <property type="entry name" value="zf-C2H2"/>
    <property type="match status" value="3"/>
</dbReference>
<feature type="domain" description="C2H2-type" evidence="12">
    <location>
        <begin position="112"/>
        <end position="139"/>
    </location>
</feature>
<proteinExistence type="inferred from homology"/>
<keyword evidence="10" id="KW-0539">Nucleus</keyword>
<feature type="domain" description="C2H2-type" evidence="12">
    <location>
        <begin position="176"/>
        <end position="203"/>
    </location>
</feature>
<dbReference type="STRING" id="37001.A0A1A9WZF7"/>
<dbReference type="PANTHER" id="PTHR23226">
    <property type="entry name" value="ZINC FINGER AND SCAN DOMAIN-CONTAINING"/>
    <property type="match status" value="1"/>
</dbReference>
<evidence type="ECO:0000256" key="9">
    <source>
        <dbReference type="ARBA" id="ARBA00023163"/>
    </source>
</evidence>
<evidence type="ECO:0000313" key="13">
    <source>
        <dbReference type="EnsemblMetazoa" id="GBRI038379-PA"/>
    </source>
</evidence>
<feature type="domain" description="C2H2-type" evidence="12">
    <location>
        <begin position="140"/>
        <end position="167"/>
    </location>
</feature>
<comment type="subcellular location">
    <subcellularLocation>
        <location evidence="1">Nucleus</location>
    </subcellularLocation>
</comment>
<dbReference type="GO" id="GO:0000981">
    <property type="term" value="F:DNA-binding transcription factor activity, RNA polymerase II-specific"/>
    <property type="evidence" value="ECO:0007669"/>
    <property type="project" value="TreeGrafter"/>
</dbReference>
<evidence type="ECO:0000313" key="14">
    <source>
        <dbReference type="Proteomes" id="UP000091820"/>
    </source>
</evidence>
<evidence type="ECO:0000256" key="7">
    <source>
        <dbReference type="ARBA" id="ARBA00023015"/>
    </source>
</evidence>
<keyword evidence="4" id="KW-0677">Repeat</keyword>
<dbReference type="PROSITE" id="PS50157">
    <property type="entry name" value="ZINC_FINGER_C2H2_2"/>
    <property type="match status" value="7"/>
</dbReference>
<evidence type="ECO:0000256" key="11">
    <source>
        <dbReference type="PROSITE-ProRule" id="PRU00042"/>
    </source>
</evidence>
<evidence type="ECO:0000256" key="3">
    <source>
        <dbReference type="ARBA" id="ARBA00022723"/>
    </source>
</evidence>
<dbReference type="GO" id="GO:0000978">
    <property type="term" value="F:RNA polymerase II cis-regulatory region sequence-specific DNA binding"/>
    <property type="evidence" value="ECO:0007669"/>
    <property type="project" value="TreeGrafter"/>
</dbReference>
<accession>A0A1A9WZF7</accession>